<sequence>MSHRKSHSQGNVPFSWEDMPGVSKAITTHKESQRDIDLKALNLPPLVLPPPCQTLVQPPRRSTSRKALWQEEDPFLAALKECTKSVKNCRATNCESRIGCVTGFKVSKSKFMNFSCMRSCEVEDDKTVMKLSNLPLLPRERSYWRSIKMRE</sequence>
<proteinExistence type="predicted"/>
<dbReference type="OrthoDB" id="745459at2759"/>
<reference evidence="1 2" key="1">
    <citation type="submission" date="2019-07" db="EMBL/GenBank/DDBJ databases">
        <title>De Novo Assembly of kiwifruit Actinidia rufa.</title>
        <authorList>
            <person name="Sugita-Konishi S."/>
            <person name="Sato K."/>
            <person name="Mori E."/>
            <person name="Abe Y."/>
            <person name="Kisaki G."/>
            <person name="Hamano K."/>
            <person name="Suezawa K."/>
            <person name="Otani M."/>
            <person name="Fukuda T."/>
            <person name="Manabe T."/>
            <person name="Gomi K."/>
            <person name="Tabuchi M."/>
            <person name="Akimitsu K."/>
            <person name="Kataoka I."/>
        </authorList>
    </citation>
    <scope>NUCLEOTIDE SEQUENCE [LARGE SCALE GENOMIC DNA]</scope>
    <source>
        <strain evidence="2">cv. Fuchu</strain>
    </source>
</reference>
<evidence type="ECO:0000313" key="1">
    <source>
        <dbReference type="EMBL" id="GFY86658.1"/>
    </source>
</evidence>
<dbReference type="AlphaFoldDB" id="A0A7J0EJM3"/>
<keyword evidence="2" id="KW-1185">Reference proteome</keyword>
<comment type="caution">
    <text evidence="1">The sequence shown here is derived from an EMBL/GenBank/DDBJ whole genome shotgun (WGS) entry which is preliminary data.</text>
</comment>
<dbReference type="PANTHER" id="PTHR33696:SF24">
    <property type="entry name" value="FLZ-TYPE DOMAIN-CONTAINING PROTEIN"/>
    <property type="match status" value="1"/>
</dbReference>
<accession>A0A7J0EJM3</accession>
<dbReference type="EMBL" id="BJWL01000005">
    <property type="protein sequence ID" value="GFY86658.1"/>
    <property type="molecule type" value="Genomic_DNA"/>
</dbReference>
<name>A0A7J0EJM3_9ERIC</name>
<evidence type="ECO:0000313" key="2">
    <source>
        <dbReference type="Proteomes" id="UP000585474"/>
    </source>
</evidence>
<organism evidence="1 2">
    <name type="scientific">Actinidia rufa</name>
    <dbReference type="NCBI Taxonomy" id="165716"/>
    <lineage>
        <taxon>Eukaryota</taxon>
        <taxon>Viridiplantae</taxon>
        <taxon>Streptophyta</taxon>
        <taxon>Embryophyta</taxon>
        <taxon>Tracheophyta</taxon>
        <taxon>Spermatophyta</taxon>
        <taxon>Magnoliopsida</taxon>
        <taxon>eudicotyledons</taxon>
        <taxon>Gunneridae</taxon>
        <taxon>Pentapetalae</taxon>
        <taxon>asterids</taxon>
        <taxon>Ericales</taxon>
        <taxon>Actinidiaceae</taxon>
        <taxon>Actinidia</taxon>
    </lineage>
</organism>
<dbReference type="PANTHER" id="PTHR33696">
    <property type="entry name" value="T22J18.15-RELATED"/>
    <property type="match status" value="1"/>
</dbReference>
<dbReference type="Proteomes" id="UP000585474">
    <property type="component" value="Unassembled WGS sequence"/>
</dbReference>
<gene>
    <name evidence="1" type="ORF">Acr_05g0002970</name>
</gene>
<protein>
    <submittedName>
        <fullName evidence="1">Uncharacterized protein</fullName>
    </submittedName>
</protein>